<protein>
    <recommendedName>
        <fullName evidence="9">Polysaccharide biosynthesis protein</fullName>
    </recommendedName>
</protein>
<dbReference type="AlphaFoldDB" id="A0A2S3ZMA9"/>
<dbReference type="RefSeq" id="WP_103430312.1">
    <property type="nucleotide sequence ID" value="NZ_PPXF01000019.1"/>
</dbReference>
<evidence type="ECO:0000256" key="4">
    <source>
        <dbReference type="ARBA" id="ARBA00022989"/>
    </source>
</evidence>
<feature type="transmembrane region" description="Helical" evidence="6">
    <location>
        <begin position="363"/>
        <end position="384"/>
    </location>
</feature>
<evidence type="ECO:0000313" key="8">
    <source>
        <dbReference type="Proteomes" id="UP000237104"/>
    </source>
</evidence>
<dbReference type="OrthoDB" id="4771963at2"/>
<sequence length="427" mass="44407">MTQPGNAPAASAKAGNGLKLILGATVIAGAAGYVVTILVPAVLGPDRVQPFLLFWSAMYLMVAVLAGVQQEVTRAASPVVRSIPGARRSVRGFTVAVSVCVAVLVVAAIPLWNQLFTGELGWRFALPLAVAAASYVVVATLSGLMYGLVRWQGIALFIAGDAILRLVCVGAVLLVTQDVIALAWAAALPFLLSTLLFWPVVRRGVVGRFSIDVTNRQLGWNISRTLLASLSMGVLMSGFPLVIGATSTGVPAAPVSVLIVLLTLVRAPVVIPMLSLQSFLIVHFRSLRGRALGSSVVRIGGAVVGGTIVLSVLALWLGPWVVELILPAYQTDAWVLAGIVATSGFLALLCVSGPAVLAKSKHAAYSAGWLVAMIVSVGIMLTPFDVVPRTLIALAAGPFIGVLVHLGWLAVSERAVLRESLPIGSEG</sequence>
<keyword evidence="3 6" id="KW-0812">Transmembrane</keyword>
<evidence type="ECO:0000256" key="6">
    <source>
        <dbReference type="SAM" id="Phobius"/>
    </source>
</evidence>
<feature type="transmembrane region" description="Helical" evidence="6">
    <location>
        <begin position="89"/>
        <end position="112"/>
    </location>
</feature>
<feature type="transmembrane region" description="Helical" evidence="6">
    <location>
        <begin position="49"/>
        <end position="68"/>
    </location>
</feature>
<feature type="transmembrane region" description="Helical" evidence="6">
    <location>
        <begin position="255"/>
        <end position="284"/>
    </location>
</feature>
<feature type="transmembrane region" description="Helical" evidence="6">
    <location>
        <begin position="222"/>
        <end position="243"/>
    </location>
</feature>
<keyword evidence="2" id="KW-1003">Cell membrane</keyword>
<evidence type="ECO:0000256" key="2">
    <source>
        <dbReference type="ARBA" id="ARBA00022475"/>
    </source>
</evidence>
<feature type="transmembrane region" description="Helical" evidence="6">
    <location>
        <begin position="154"/>
        <end position="175"/>
    </location>
</feature>
<feature type="transmembrane region" description="Helical" evidence="6">
    <location>
        <begin position="20"/>
        <end position="43"/>
    </location>
</feature>
<evidence type="ECO:0000256" key="1">
    <source>
        <dbReference type="ARBA" id="ARBA00004651"/>
    </source>
</evidence>
<evidence type="ECO:0000256" key="3">
    <source>
        <dbReference type="ARBA" id="ARBA00022692"/>
    </source>
</evidence>
<dbReference type="InterPro" id="IPR050833">
    <property type="entry name" value="Poly_Biosynth_Transport"/>
</dbReference>
<dbReference type="PANTHER" id="PTHR30250:SF11">
    <property type="entry name" value="O-ANTIGEN TRANSPORTER-RELATED"/>
    <property type="match status" value="1"/>
</dbReference>
<comment type="subcellular location">
    <subcellularLocation>
        <location evidence="1">Cell membrane</location>
        <topology evidence="1">Multi-pass membrane protein</topology>
    </subcellularLocation>
</comment>
<feature type="transmembrane region" description="Helical" evidence="6">
    <location>
        <begin position="333"/>
        <end position="351"/>
    </location>
</feature>
<keyword evidence="4 6" id="KW-1133">Transmembrane helix</keyword>
<dbReference type="EMBL" id="PPXF01000019">
    <property type="protein sequence ID" value="POH69713.1"/>
    <property type="molecule type" value="Genomic_DNA"/>
</dbReference>
<feature type="transmembrane region" description="Helical" evidence="6">
    <location>
        <begin position="181"/>
        <end position="201"/>
    </location>
</feature>
<feature type="transmembrane region" description="Helical" evidence="6">
    <location>
        <begin position="296"/>
        <end position="321"/>
    </location>
</feature>
<evidence type="ECO:0000256" key="5">
    <source>
        <dbReference type="ARBA" id="ARBA00023136"/>
    </source>
</evidence>
<accession>A0A2S3ZMA9</accession>
<feature type="transmembrane region" description="Helical" evidence="6">
    <location>
        <begin position="390"/>
        <end position="411"/>
    </location>
</feature>
<name>A0A2S3ZMA9_9MICO</name>
<reference evidence="7 8" key="1">
    <citation type="submission" date="2018-01" db="EMBL/GenBank/DDBJ databases">
        <title>Cryobacterium sp. nov., from glaciers in China.</title>
        <authorList>
            <person name="Liu Q."/>
            <person name="Xin Y.-H."/>
        </authorList>
    </citation>
    <scope>NUCLEOTIDE SEQUENCE [LARGE SCALE GENOMIC DNA]</scope>
    <source>
        <strain evidence="7 8">TMB1-8</strain>
    </source>
</reference>
<gene>
    <name evidence="7" type="ORF">C3B59_05035</name>
</gene>
<dbReference type="PANTHER" id="PTHR30250">
    <property type="entry name" value="PST FAMILY PREDICTED COLANIC ACID TRANSPORTER"/>
    <property type="match status" value="1"/>
</dbReference>
<feature type="transmembrane region" description="Helical" evidence="6">
    <location>
        <begin position="124"/>
        <end position="147"/>
    </location>
</feature>
<keyword evidence="5 6" id="KW-0472">Membrane</keyword>
<evidence type="ECO:0008006" key="9">
    <source>
        <dbReference type="Google" id="ProtNLM"/>
    </source>
</evidence>
<dbReference type="Proteomes" id="UP000237104">
    <property type="component" value="Unassembled WGS sequence"/>
</dbReference>
<organism evidence="7 8">
    <name type="scientific">Cryobacterium zongtaii</name>
    <dbReference type="NCBI Taxonomy" id="1259217"/>
    <lineage>
        <taxon>Bacteria</taxon>
        <taxon>Bacillati</taxon>
        <taxon>Actinomycetota</taxon>
        <taxon>Actinomycetes</taxon>
        <taxon>Micrococcales</taxon>
        <taxon>Microbacteriaceae</taxon>
        <taxon>Cryobacterium</taxon>
    </lineage>
</organism>
<comment type="caution">
    <text evidence="7">The sequence shown here is derived from an EMBL/GenBank/DDBJ whole genome shotgun (WGS) entry which is preliminary data.</text>
</comment>
<evidence type="ECO:0000313" key="7">
    <source>
        <dbReference type="EMBL" id="POH69713.1"/>
    </source>
</evidence>
<dbReference type="GO" id="GO:0005886">
    <property type="term" value="C:plasma membrane"/>
    <property type="evidence" value="ECO:0007669"/>
    <property type="project" value="UniProtKB-SubCell"/>
</dbReference>
<proteinExistence type="predicted"/>